<organism evidence="3 4">
    <name type="scientific">Halocatena marina</name>
    <dbReference type="NCBI Taxonomy" id="2934937"/>
    <lineage>
        <taxon>Archaea</taxon>
        <taxon>Methanobacteriati</taxon>
        <taxon>Methanobacteriota</taxon>
        <taxon>Stenosarchaea group</taxon>
        <taxon>Halobacteria</taxon>
        <taxon>Halobacteriales</taxon>
        <taxon>Natronomonadaceae</taxon>
        <taxon>Halocatena</taxon>
    </lineage>
</organism>
<feature type="region of interest" description="Disordered" evidence="2">
    <location>
        <begin position="208"/>
        <end position="233"/>
    </location>
</feature>
<accession>A0ABD5YMJ7</accession>
<feature type="coiled-coil region" evidence="1">
    <location>
        <begin position="327"/>
        <end position="361"/>
    </location>
</feature>
<sequence length="391" mass="42945">MRTAESEAVIAESGGVTVEKRFEPDEFPVPAIAFTISSKRDDPITLRMKDTLPEEVDPAHIGFHPEHGGEYWSVEDHSVVFKRPFDPNEEYVTVYGLRHIYVDTANQFLVEPEVEILDPTSDILGDNTGQHVREVIAGESDDVHGLDAGVGANAGMGAGGRAQPQPQNQNQTQTQPSNPAIESVAEALADEIRAGEVNDQTLETLREHLKIETRPPPSRDQRGGGSQGDSSMDARIRRLQADVSDLRAYTDALQGFLDENGEAQQILSEFREELDNLSPRVNSLETQTNELSADLSNRVDEFSADIGSLSTDVDTLTSDIDSLTGYADTLSEDIEALESDIESVSSDVSRLQSRVRRLDNNTATQDDVESIRAELDSLASFRQRMQSVFDG</sequence>
<proteinExistence type="predicted"/>
<keyword evidence="1" id="KW-0175">Coiled coil</keyword>
<feature type="compositionally biased region" description="Low complexity" evidence="2">
    <location>
        <begin position="161"/>
        <end position="176"/>
    </location>
</feature>
<dbReference type="RefSeq" id="WP_248907422.1">
    <property type="nucleotide sequence ID" value="NZ_CP109979.1"/>
</dbReference>
<evidence type="ECO:0000313" key="3">
    <source>
        <dbReference type="EMBL" id="MFC7190505.1"/>
    </source>
</evidence>
<dbReference type="SUPFAM" id="SSF58100">
    <property type="entry name" value="Bacterial hemolysins"/>
    <property type="match status" value="1"/>
</dbReference>
<dbReference type="Gene3D" id="1.10.287.1490">
    <property type="match status" value="1"/>
</dbReference>
<feature type="compositionally biased region" description="Basic and acidic residues" evidence="2">
    <location>
        <begin position="208"/>
        <end position="222"/>
    </location>
</feature>
<gene>
    <name evidence="3" type="ORF">ACFQL7_12045</name>
</gene>
<dbReference type="AlphaFoldDB" id="A0ABD5YMJ7"/>
<comment type="caution">
    <text evidence="3">The sequence shown here is derived from an EMBL/GenBank/DDBJ whole genome shotgun (WGS) entry which is preliminary data.</text>
</comment>
<reference evidence="3 4" key="1">
    <citation type="journal article" date="2019" name="Int. J. Syst. Evol. Microbiol.">
        <title>The Global Catalogue of Microorganisms (GCM) 10K type strain sequencing project: providing services to taxonomists for standard genome sequencing and annotation.</title>
        <authorList>
            <consortium name="The Broad Institute Genomics Platform"/>
            <consortium name="The Broad Institute Genome Sequencing Center for Infectious Disease"/>
            <person name="Wu L."/>
            <person name="Ma J."/>
        </authorList>
    </citation>
    <scope>NUCLEOTIDE SEQUENCE [LARGE SCALE GENOMIC DNA]</scope>
    <source>
        <strain evidence="3 4">RDMS1</strain>
    </source>
</reference>
<dbReference type="Proteomes" id="UP001596417">
    <property type="component" value="Unassembled WGS sequence"/>
</dbReference>
<evidence type="ECO:0000313" key="4">
    <source>
        <dbReference type="Proteomes" id="UP001596417"/>
    </source>
</evidence>
<dbReference type="EMBL" id="JBHTAX010000001">
    <property type="protein sequence ID" value="MFC7190505.1"/>
    <property type="molecule type" value="Genomic_DNA"/>
</dbReference>
<evidence type="ECO:0008006" key="5">
    <source>
        <dbReference type="Google" id="ProtNLM"/>
    </source>
</evidence>
<keyword evidence="4" id="KW-1185">Reference proteome</keyword>
<dbReference type="GeneID" id="76200121"/>
<feature type="region of interest" description="Disordered" evidence="2">
    <location>
        <begin position="143"/>
        <end position="179"/>
    </location>
</feature>
<evidence type="ECO:0000256" key="1">
    <source>
        <dbReference type="SAM" id="Coils"/>
    </source>
</evidence>
<evidence type="ECO:0000256" key="2">
    <source>
        <dbReference type="SAM" id="MobiDB-lite"/>
    </source>
</evidence>
<protein>
    <recommendedName>
        <fullName evidence="5">t-SNARE coiled-coil homology domain-containing protein</fullName>
    </recommendedName>
</protein>
<name>A0ABD5YMJ7_9EURY</name>